<evidence type="ECO:0000256" key="1">
    <source>
        <dbReference type="ARBA" id="ARBA00001933"/>
    </source>
</evidence>
<organism evidence="7 8">
    <name type="scientific">Streptococcus porcorum</name>
    <dbReference type="NCBI Taxonomy" id="701526"/>
    <lineage>
        <taxon>Bacteria</taxon>
        <taxon>Bacillati</taxon>
        <taxon>Bacillota</taxon>
        <taxon>Bacilli</taxon>
        <taxon>Lactobacillales</taxon>
        <taxon>Streptococcaceae</taxon>
        <taxon>Streptococcus</taxon>
    </lineage>
</organism>
<evidence type="ECO:0000256" key="2">
    <source>
        <dbReference type="ARBA" id="ARBA00012224"/>
    </source>
</evidence>
<sequence length="386" mass="43971">MTKYDFITVPERLSTNAVKWQATKEDKNLLPLWIADMDFVTFPEMTKALEEFARHGVYGYNATSDSLLDKIVNWEKEQHGYFISKEDITLIEGVVPAISVALQAFSKEGDAVLINTPVYPPFARTITLNQRKLVNNSLIEKNGHFEIDFEQLEKDIVEHQVKIYLFCSPHNPGGRVWSKDELEKIGKLCQKYHVILLSDEIHQDLALYGNQHHSFNTVSEAFSDFSVILSSATKTFNIAGTKNSFVLIKNPELRAAFRKIQLRNNQHEISSLGLIATETALTYGKPWLEELKGVLEDNINYITDFLSKEVPRIKFLKPEGTYLIWLDFSDYGLSHSELFEKLEKEAGLILNDGLTFGREGKLHARLNAAAPRSIIVEACRRLAETF</sequence>
<dbReference type="InterPro" id="IPR015422">
    <property type="entry name" value="PyrdxlP-dep_Trfase_small"/>
</dbReference>
<dbReference type="InterPro" id="IPR015421">
    <property type="entry name" value="PyrdxlP-dep_Trfase_major"/>
</dbReference>
<dbReference type="RefSeq" id="WP_354369636.1">
    <property type="nucleotide sequence ID" value="NZ_JBEPLN010000031.1"/>
</dbReference>
<keyword evidence="8" id="KW-1185">Reference proteome</keyword>
<gene>
    <name evidence="7" type="ORF">ABID28_001568</name>
</gene>
<dbReference type="InterPro" id="IPR015424">
    <property type="entry name" value="PyrdxlP-dep_Trfase"/>
</dbReference>
<dbReference type="EMBL" id="JBEPLN010000031">
    <property type="protein sequence ID" value="MET3634907.1"/>
    <property type="molecule type" value="Genomic_DNA"/>
</dbReference>
<protein>
    <recommendedName>
        <fullName evidence="2">cysteine-S-conjugate beta-lyase</fullName>
        <ecNumber evidence="2">4.4.1.13</ecNumber>
    </recommendedName>
</protein>
<dbReference type="PANTHER" id="PTHR43525">
    <property type="entry name" value="PROTEIN MALY"/>
    <property type="match status" value="1"/>
</dbReference>
<evidence type="ECO:0000256" key="4">
    <source>
        <dbReference type="ARBA" id="ARBA00023239"/>
    </source>
</evidence>
<comment type="similarity">
    <text evidence="5">Belongs to the class-II pyridoxal-phosphate-dependent aminotransferase family. MalY/PatB cystathionine beta-lyase subfamily.</text>
</comment>
<proteinExistence type="inferred from homology"/>
<evidence type="ECO:0000259" key="6">
    <source>
        <dbReference type="Pfam" id="PF00155"/>
    </source>
</evidence>
<keyword evidence="3" id="KW-0663">Pyridoxal phosphate</keyword>
<evidence type="ECO:0000256" key="5">
    <source>
        <dbReference type="ARBA" id="ARBA00037974"/>
    </source>
</evidence>
<dbReference type="Gene3D" id="3.40.640.10">
    <property type="entry name" value="Type I PLP-dependent aspartate aminotransferase-like (Major domain)"/>
    <property type="match status" value="1"/>
</dbReference>
<evidence type="ECO:0000313" key="7">
    <source>
        <dbReference type="EMBL" id="MET3634907.1"/>
    </source>
</evidence>
<reference evidence="7 8" key="1">
    <citation type="submission" date="2024-06" db="EMBL/GenBank/DDBJ databases">
        <title>Genomic Encyclopedia of Type Strains, Phase IV (KMG-IV): sequencing the most valuable type-strain genomes for metagenomic binning, comparative biology and taxonomic classification.</title>
        <authorList>
            <person name="Goeker M."/>
        </authorList>
    </citation>
    <scope>NUCLEOTIDE SEQUENCE [LARGE SCALE GENOMIC DNA]</scope>
    <source>
        <strain evidence="7 8">DSM 28302</strain>
    </source>
</reference>
<dbReference type="PANTHER" id="PTHR43525:SF1">
    <property type="entry name" value="PROTEIN MALY"/>
    <property type="match status" value="1"/>
</dbReference>
<dbReference type="EC" id="4.4.1.13" evidence="2"/>
<dbReference type="Gene3D" id="3.90.1150.10">
    <property type="entry name" value="Aspartate Aminotransferase, domain 1"/>
    <property type="match status" value="1"/>
</dbReference>
<dbReference type="CDD" id="cd00609">
    <property type="entry name" value="AAT_like"/>
    <property type="match status" value="1"/>
</dbReference>
<dbReference type="InterPro" id="IPR051798">
    <property type="entry name" value="Class-II_PLP-Dep_Aminotrans"/>
</dbReference>
<name>A0ABV2JGM3_9STRE</name>
<dbReference type="SUPFAM" id="SSF53383">
    <property type="entry name" value="PLP-dependent transferases"/>
    <property type="match status" value="1"/>
</dbReference>
<accession>A0ABV2JGM3</accession>
<comment type="cofactor">
    <cofactor evidence="1">
        <name>pyridoxal 5'-phosphate</name>
        <dbReference type="ChEBI" id="CHEBI:597326"/>
    </cofactor>
</comment>
<dbReference type="InterPro" id="IPR004839">
    <property type="entry name" value="Aminotransferase_I/II_large"/>
</dbReference>
<dbReference type="NCBIfam" id="TIGR04350">
    <property type="entry name" value="C_S_lyase_PatB"/>
    <property type="match status" value="1"/>
</dbReference>
<dbReference type="Pfam" id="PF00155">
    <property type="entry name" value="Aminotran_1_2"/>
    <property type="match status" value="1"/>
</dbReference>
<dbReference type="GO" id="GO:0047804">
    <property type="term" value="F:cysteine-S-conjugate beta-lyase activity"/>
    <property type="evidence" value="ECO:0007669"/>
    <property type="project" value="UniProtKB-EC"/>
</dbReference>
<keyword evidence="4 7" id="KW-0456">Lyase</keyword>
<evidence type="ECO:0000313" key="8">
    <source>
        <dbReference type="Proteomes" id="UP001549037"/>
    </source>
</evidence>
<dbReference type="InterPro" id="IPR027619">
    <property type="entry name" value="C-S_lyase_PatB-like"/>
</dbReference>
<comment type="caution">
    <text evidence="7">The sequence shown here is derived from an EMBL/GenBank/DDBJ whole genome shotgun (WGS) entry which is preliminary data.</text>
</comment>
<feature type="domain" description="Aminotransferase class I/classII large" evidence="6">
    <location>
        <begin position="34"/>
        <end position="381"/>
    </location>
</feature>
<evidence type="ECO:0000256" key="3">
    <source>
        <dbReference type="ARBA" id="ARBA00022898"/>
    </source>
</evidence>
<dbReference type="Proteomes" id="UP001549037">
    <property type="component" value="Unassembled WGS sequence"/>
</dbReference>